<dbReference type="InterPro" id="IPR015854">
    <property type="entry name" value="ABC_transpr_LolD-like"/>
</dbReference>
<proteinExistence type="predicted"/>
<dbReference type="GO" id="GO:0005524">
    <property type="term" value="F:ATP binding"/>
    <property type="evidence" value="ECO:0007669"/>
    <property type="project" value="UniProtKB-KW"/>
</dbReference>
<dbReference type="InterPro" id="IPR027417">
    <property type="entry name" value="P-loop_NTPase"/>
</dbReference>
<keyword evidence="1" id="KW-0547">Nucleotide-binding</keyword>
<sequence length="248" mass="27120">MSALLKLQDITVKGRSQPRLDRVSLQVDAGERIALLGPSGAGKSTLLAVANGLLTPQQGRVFWQGEARARSGRARRRQQARIGTLWQDLRLIEELTVQQNLNAARLAVWGWPRALLNLLMPLETKACTTMLQRLDLDPALLNQPVSALSGGQRQRVALARLLRQEPELLLADEPVASLDPRLAGELLTLLLELANPPRALLLSLHRPDLLAGFDRVLGLRAGRLVFDQPMASLEPGQLEELYAGTPGA</sequence>
<dbReference type="Proteomes" id="UP000243002">
    <property type="component" value="Unassembled WGS sequence"/>
</dbReference>
<dbReference type="EMBL" id="PXXO01000001">
    <property type="protein sequence ID" value="PSJ07359.1"/>
    <property type="molecule type" value="Genomic_DNA"/>
</dbReference>
<gene>
    <name evidence="4" type="ORF">C7K55_01065</name>
</gene>
<protein>
    <submittedName>
        <fullName evidence="4">Phosphate/phosphonate ABC transporter ATP-binding protein</fullName>
    </submittedName>
</protein>
<organism evidence="4 5">
    <name type="scientific">Cyanobium usitatum str. Tous</name>
    <dbReference type="NCBI Taxonomy" id="2116684"/>
    <lineage>
        <taxon>Bacteria</taxon>
        <taxon>Bacillati</taxon>
        <taxon>Cyanobacteriota</taxon>
        <taxon>Cyanophyceae</taxon>
        <taxon>Synechococcales</taxon>
        <taxon>Prochlorococcaceae</taxon>
        <taxon>Cyanobium</taxon>
    </lineage>
</organism>
<evidence type="ECO:0000313" key="5">
    <source>
        <dbReference type="Proteomes" id="UP000243002"/>
    </source>
</evidence>
<dbReference type="PANTHER" id="PTHR24220:SF86">
    <property type="entry name" value="ABC TRANSPORTER ABCH.1"/>
    <property type="match status" value="1"/>
</dbReference>
<dbReference type="InterPro" id="IPR003593">
    <property type="entry name" value="AAA+_ATPase"/>
</dbReference>
<dbReference type="PROSITE" id="PS00211">
    <property type="entry name" value="ABC_TRANSPORTER_1"/>
    <property type="match status" value="1"/>
</dbReference>
<evidence type="ECO:0000259" key="3">
    <source>
        <dbReference type="PROSITE" id="PS50893"/>
    </source>
</evidence>
<keyword evidence="5" id="KW-1185">Reference proteome</keyword>
<comment type="caution">
    <text evidence="4">The sequence shown here is derived from an EMBL/GenBank/DDBJ whole genome shotgun (WGS) entry which is preliminary data.</text>
</comment>
<dbReference type="Gene3D" id="3.40.50.300">
    <property type="entry name" value="P-loop containing nucleotide triphosphate hydrolases"/>
    <property type="match status" value="1"/>
</dbReference>
<dbReference type="SUPFAM" id="SSF52540">
    <property type="entry name" value="P-loop containing nucleoside triphosphate hydrolases"/>
    <property type="match status" value="1"/>
</dbReference>
<dbReference type="Pfam" id="PF00005">
    <property type="entry name" value="ABC_tran"/>
    <property type="match status" value="1"/>
</dbReference>
<dbReference type="SMART" id="SM00382">
    <property type="entry name" value="AAA"/>
    <property type="match status" value="1"/>
</dbReference>
<reference evidence="4 5" key="1">
    <citation type="journal article" date="2018" name="Environ. Microbiol.">
        <title>Ecological and genomic features of two widespread freshwater picocyanobacteria.</title>
        <authorList>
            <person name="Cabello-Yeves P.J."/>
            <person name="Picazo A."/>
            <person name="Camacho A."/>
            <person name="Callieri C."/>
            <person name="Rosselli R."/>
            <person name="Roda-Garcia J.J."/>
            <person name="Coutinho F.H."/>
            <person name="Rodriguez-Valera F."/>
        </authorList>
    </citation>
    <scope>NUCLEOTIDE SEQUENCE [LARGE SCALE GENOMIC DNA]</scope>
    <source>
        <strain evidence="4 5">Tous</strain>
    </source>
</reference>
<dbReference type="GO" id="GO:0005886">
    <property type="term" value="C:plasma membrane"/>
    <property type="evidence" value="ECO:0007669"/>
    <property type="project" value="TreeGrafter"/>
</dbReference>
<evidence type="ECO:0000256" key="1">
    <source>
        <dbReference type="ARBA" id="ARBA00022741"/>
    </source>
</evidence>
<name>A0A2P7N1N0_9CYAN</name>
<accession>A0A2P7N1N0</accession>
<dbReference type="GO" id="GO:0022857">
    <property type="term" value="F:transmembrane transporter activity"/>
    <property type="evidence" value="ECO:0007669"/>
    <property type="project" value="TreeGrafter"/>
</dbReference>
<dbReference type="InterPro" id="IPR017871">
    <property type="entry name" value="ABC_transporter-like_CS"/>
</dbReference>
<dbReference type="RefSeq" id="WP_106501545.1">
    <property type="nucleotide sequence ID" value="NZ_PXXO01000001.1"/>
</dbReference>
<feature type="domain" description="ABC transporter" evidence="3">
    <location>
        <begin position="5"/>
        <end position="246"/>
    </location>
</feature>
<evidence type="ECO:0000313" key="4">
    <source>
        <dbReference type="EMBL" id="PSJ07359.1"/>
    </source>
</evidence>
<keyword evidence="2 4" id="KW-0067">ATP-binding</keyword>
<dbReference type="AlphaFoldDB" id="A0A2P7N1N0"/>
<dbReference type="PANTHER" id="PTHR24220">
    <property type="entry name" value="IMPORT ATP-BINDING PROTEIN"/>
    <property type="match status" value="1"/>
</dbReference>
<dbReference type="InterPro" id="IPR003439">
    <property type="entry name" value="ABC_transporter-like_ATP-bd"/>
</dbReference>
<dbReference type="GO" id="GO:0016887">
    <property type="term" value="F:ATP hydrolysis activity"/>
    <property type="evidence" value="ECO:0007669"/>
    <property type="project" value="InterPro"/>
</dbReference>
<evidence type="ECO:0000256" key="2">
    <source>
        <dbReference type="ARBA" id="ARBA00022840"/>
    </source>
</evidence>
<dbReference type="OrthoDB" id="9802264at2"/>
<dbReference type="PROSITE" id="PS50893">
    <property type="entry name" value="ABC_TRANSPORTER_2"/>
    <property type="match status" value="1"/>
</dbReference>